<gene>
    <name evidence="1" type="ORF">EPI10_033804</name>
</gene>
<keyword evidence="2" id="KW-1185">Reference proteome</keyword>
<name>A0A5B6XAH3_9ROSI</name>
<proteinExistence type="predicted"/>
<organism evidence="1 2">
    <name type="scientific">Gossypium australe</name>
    <dbReference type="NCBI Taxonomy" id="47621"/>
    <lineage>
        <taxon>Eukaryota</taxon>
        <taxon>Viridiplantae</taxon>
        <taxon>Streptophyta</taxon>
        <taxon>Embryophyta</taxon>
        <taxon>Tracheophyta</taxon>
        <taxon>Spermatophyta</taxon>
        <taxon>Magnoliopsida</taxon>
        <taxon>eudicotyledons</taxon>
        <taxon>Gunneridae</taxon>
        <taxon>Pentapetalae</taxon>
        <taxon>rosids</taxon>
        <taxon>malvids</taxon>
        <taxon>Malvales</taxon>
        <taxon>Malvaceae</taxon>
        <taxon>Malvoideae</taxon>
        <taxon>Gossypium</taxon>
    </lineage>
</organism>
<dbReference type="EMBL" id="SMMG02000001">
    <property type="protein sequence ID" value="KAA3490322.1"/>
    <property type="molecule type" value="Genomic_DNA"/>
</dbReference>
<accession>A0A5B6XAH3</accession>
<dbReference type="AlphaFoldDB" id="A0A5B6XAH3"/>
<comment type="caution">
    <text evidence="1">The sequence shown here is derived from an EMBL/GenBank/DDBJ whole genome shotgun (WGS) entry which is preliminary data.</text>
</comment>
<evidence type="ECO:0000313" key="2">
    <source>
        <dbReference type="Proteomes" id="UP000325315"/>
    </source>
</evidence>
<dbReference type="Proteomes" id="UP000325315">
    <property type="component" value="Unassembled WGS sequence"/>
</dbReference>
<evidence type="ECO:0000313" key="1">
    <source>
        <dbReference type="EMBL" id="KAA3490322.1"/>
    </source>
</evidence>
<sequence>MSTSTEETENSSTIEIPCYEPSRLWSNMTLVDLVNGYHKYLHHDSTCRLLRTFASYAKCKT</sequence>
<protein>
    <submittedName>
        <fullName evidence="1">Pentatricopeptide repeat-containing protein</fullName>
    </submittedName>
</protein>
<reference evidence="2" key="1">
    <citation type="journal article" date="2019" name="Plant Biotechnol. J.">
        <title>Genome sequencing of the Australian wild diploid species Gossypium australe highlights disease resistance and delayed gland morphogenesis.</title>
        <authorList>
            <person name="Cai Y."/>
            <person name="Cai X."/>
            <person name="Wang Q."/>
            <person name="Wang P."/>
            <person name="Zhang Y."/>
            <person name="Cai C."/>
            <person name="Xu Y."/>
            <person name="Wang K."/>
            <person name="Zhou Z."/>
            <person name="Wang C."/>
            <person name="Geng S."/>
            <person name="Li B."/>
            <person name="Dong Q."/>
            <person name="Hou Y."/>
            <person name="Wang H."/>
            <person name="Ai P."/>
            <person name="Liu Z."/>
            <person name="Yi F."/>
            <person name="Sun M."/>
            <person name="An G."/>
            <person name="Cheng J."/>
            <person name="Zhang Y."/>
            <person name="Shi Q."/>
            <person name="Xie Y."/>
            <person name="Shi X."/>
            <person name="Chang Y."/>
            <person name="Huang F."/>
            <person name="Chen Y."/>
            <person name="Hong S."/>
            <person name="Mi L."/>
            <person name="Sun Q."/>
            <person name="Zhang L."/>
            <person name="Zhou B."/>
            <person name="Peng R."/>
            <person name="Zhang X."/>
            <person name="Liu F."/>
        </authorList>
    </citation>
    <scope>NUCLEOTIDE SEQUENCE [LARGE SCALE GENOMIC DNA]</scope>
    <source>
        <strain evidence="2">cv. PA1801</strain>
    </source>
</reference>